<evidence type="ECO:0000313" key="4">
    <source>
        <dbReference type="Proteomes" id="UP000256478"/>
    </source>
</evidence>
<proteinExistence type="inferred from homology"/>
<dbReference type="Proteomes" id="UP000256478">
    <property type="component" value="Unassembled WGS sequence"/>
</dbReference>
<dbReference type="InterPro" id="IPR041424">
    <property type="entry name" value="CinA_KH"/>
</dbReference>
<dbReference type="SUPFAM" id="SSF142433">
    <property type="entry name" value="CinA-like"/>
    <property type="match status" value="1"/>
</dbReference>
<dbReference type="NCBIfam" id="TIGR00177">
    <property type="entry name" value="molyb_syn"/>
    <property type="match status" value="1"/>
</dbReference>
<accession>A0A3E0TTW5</accession>
<dbReference type="InterPro" id="IPR001453">
    <property type="entry name" value="MoaB/Mog_dom"/>
</dbReference>
<evidence type="ECO:0000259" key="2">
    <source>
        <dbReference type="SMART" id="SM00852"/>
    </source>
</evidence>
<protein>
    <recommendedName>
        <fullName evidence="1">CinA-like protein</fullName>
    </recommendedName>
</protein>
<dbReference type="OrthoDB" id="9801454at2"/>
<dbReference type="PIRSF" id="PIRSF006728">
    <property type="entry name" value="CinA"/>
    <property type="match status" value="1"/>
</dbReference>
<dbReference type="CDD" id="cd00885">
    <property type="entry name" value="cinA"/>
    <property type="match status" value="1"/>
</dbReference>
<dbReference type="NCBIfam" id="TIGR00200">
    <property type="entry name" value="cinA_nterm"/>
    <property type="match status" value="1"/>
</dbReference>
<dbReference type="InterPro" id="IPR008136">
    <property type="entry name" value="CinA_C"/>
</dbReference>
<dbReference type="Pfam" id="PF00994">
    <property type="entry name" value="MoCF_biosynth"/>
    <property type="match status" value="1"/>
</dbReference>
<dbReference type="EMBL" id="QUOU01000001">
    <property type="protein sequence ID" value="REL27843.1"/>
    <property type="molecule type" value="Genomic_DNA"/>
</dbReference>
<organism evidence="3 4">
    <name type="scientific">Thalassotalea euphylliae</name>
    <dbReference type="NCBI Taxonomy" id="1655234"/>
    <lineage>
        <taxon>Bacteria</taxon>
        <taxon>Pseudomonadati</taxon>
        <taxon>Pseudomonadota</taxon>
        <taxon>Gammaproteobacteria</taxon>
        <taxon>Alteromonadales</taxon>
        <taxon>Colwelliaceae</taxon>
        <taxon>Thalassotalea</taxon>
    </lineage>
</organism>
<evidence type="ECO:0000313" key="3">
    <source>
        <dbReference type="EMBL" id="REL27843.1"/>
    </source>
</evidence>
<comment type="similarity">
    <text evidence="1">Belongs to the CinA family.</text>
</comment>
<dbReference type="SMART" id="SM00852">
    <property type="entry name" value="MoCF_biosynth"/>
    <property type="match status" value="1"/>
</dbReference>
<dbReference type="PANTHER" id="PTHR13939">
    <property type="entry name" value="NICOTINAMIDE-NUCLEOTIDE AMIDOHYDROLASE PNCC"/>
    <property type="match status" value="1"/>
</dbReference>
<reference evidence="3 4" key="1">
    <citation type="submission" date="2018-08" db="EMBL/GenBank/DDBJ databases">
        <title>Thalassotalea euphylliae genome.</title>
        <authorList>
            <person name="Summers S."/>
            <person name="Rice S.A."/>
            <person name="Freckelton M.L."/>
            <person name="Nedved B.T."/>
            <person name="Hadfield M.G."/>
        </authorList>
    </citation>
    <scope>NUCLEOTIDE SEQUENCE [LARGE SCALE GENOMIC DNA]</scope>
    <source>
        <strain evidence="3 4">H1</strain>
    </source>
</reference>
<dbReference type="Pfam" id="PF18146">
    <property type="entry name" value="CinA_KH"/>
    <property type="match status" value="1"/>
</dbReference>
<dbReference type="Gene3D" id="3.40.980.10">
    <property type="entry name" value="MoaB/Mog-like domain"/>
    <property type="match status" value="1"/>
</dbReference>
<dbReference type="AlphaFoldDB" id="A0A3E0TTW5"/>
<dbReference type="Pfam" id="PF02464">
    <property type="entry name" value="CinA"/>
    <property type="match status" value="1"/>
</dbReference>
<dbReference type="InterPro" id="IPR036425">
    <property type="entry name" value="MoaB/Mog-like_dom_sf"/>
</dbReference>
<comment type="caution">
    <text evidence="3">The sequence shown here is derived from an EMBL/GenBank/DDBJ whole genome shotgun (WGS) entry which is preliminary data.</text>
</comment>
<feature type="domain" description="MoaB/Mog" evidence="2">
    <location>
        <begin position="5"/>
        <end position="172"/>
    </location>
</feature>
<dbReference type="NCBIfam" id="TIGR00199">
    <property type="entry name" value="PncC_domain"/>
    <property type="match status" value="1"/>
</dbReference>
<evidence type="ECO:0000256" key="1">
    <source>
        <dbReference type="HAMAP-Rule" id="MF_00226"/>
    </source>
</evidence>
<dbReference type="InterPro" id="IPR036653">
    <property type="entry name" value="CinA-like_C"/>
</dbReference>
<dbReference type="InterPro" id="IPR008135">
    <property type="entry name" value="Competence-induced_CinA"/>
</dbReference>
<dbReference type="RefSeq" id="WP_116008910.1">
    <property type="nucleotide sequence ID" value="NZ_QUOU01000001.1"/>
</dbReference>
<dbReference type="PANTHER" id="PTHR13939:SF0">
    <property type="entry name" value="NMN AMIDOHYDROLASE-LIKE PROTEIN YFAY"/>
    <property type="match status" value="1"/>
</dbReference>
<dbReference type="HAMAP" id="MF_00226_B">
    <property type="entry name" value="CinA_B"/>
    <property type="match status" value="1"/>
</dbReference>
<dbReference type="SUPFAM" id="SSF53218">
    <property type="entry name" value="Molybdenum cofactor biosynthesis proteins"/>
    <property type="match status" value="1"/>
</dbReference>
<gene>
    <name evidence="3" type="ORF">DXX93_15610</name>
</gene>
<dbReference type="GO" id="GO:0016787">
    <property type="term" value="F:hydrolase activity"/>
    <property type="evidence" value="ECO:0007669"/>
    <property type="project" value="UniProtKB-KW"/>
</dbReference>
<sequence length="428" mass="46347">MLNIQLLLTGNELMSGDIVDSNSAMIAQSLAKLGLAVKRKVAVSDDITDLIDEITAISQKSDVLIVNGGLGPTVDDLTAEALAQVANVPITQHPQALTHITQWCEQRNFKLNAPNLKQTMLPDGCDIIANHLGSAVGFHMQLNGCDIYCTPGVPKELQLMLDRELIPSIENLLPEVSHHHVSRYQVFGIGESTLQKLVDEQIEDWPETVELGFRASMPLLELKLTSKSAQAKQDKADCFEKIKALLGDHLVAEITETPLTFGDHLQTLLRTQNKKITFAESCTGGMLASSMTRVAGSSAVFDGSFVSYANGQKEAMLGVNPETLAQHGAVSEQTVIEMANGALDRTNADIVVAVSGVAGPSGGTEDKPVGTVWLAWGTKSALQSVCLFIPANRYYFQHFVTAIGLDLARRLLLTSAEMPRYLIERQKS</sequence>
<name>A0A3E0TTW5_9GAMM</name>
<keyword evidence="3" id="KW-0378">Hydrolase</keyword>
<dbReference type="InterPro" id="IPR050101">
    <property type="entry name" value="CinA"/>
</dbReference>
<dbReference type="Gene3D" id="3.90.950.20">
    <property type="entry name" value="CinA-like"/>
    <property type="match status" value="1"/>
</dbReference>